<evidence type="ECO:0000313" key="1">
    <source>
        <dbReference type="EMBL" id="MBL6082054.1"/>
    </source>
</evidence>
<evidence type="ECO:0000313" key="2">
    <source>
        <dbReference type="Proteomes" id="UP000660885"/>
    </source>
</evidence>
<proteinExistence type="predicted"/>
<organism evidence="1 2">
    <name type="scientific">Belnapia arida</name>
    <dbReference type="NCBI Taxonomy" id="2804533"/>
    <lineage>
        <taxon>Bacteria</taxon>
        <taxon>Pseudomonadati</taxon>
        <taxon>Pseudomonadota</taxon>
        <taxon>Alphaproteobacteria</taxon>
        <taxon>Acetobacterales</taxon>
        <taxon>Roseomonadaceae</taxon>
        <taxon>Belnapia</taxon>
    </lineage>
</organism>
<protein>
    <submittedName>
        <fullName evidence="1">Uncharacterized protein</fullName>
    </submittedName>
</protein>
<gene>
    <name evidence="1" type="ORF">JMJ56_29175</name>
</gene>
<dbReference type="EMBL" id="JAETWB010000045">
    <property type="protein sequence ID" value="MBL6082054.1"/>
    <property type="molecule type" value="Genomic_DNA"/>
</dbReference>
<accession>A0ABS1UBI9</accession>
<comment type="caution">
    <text evidence="1">The sequence shown here is derived from an EMBL/GenBank/DDBJ whole genome shotgun (WGS) entry which is preliminary data.</text>
</comment>
<reference evidence="1 2" key="1">
    <citation type="submission" date="2021-01" db="EMBL/GenBank/DDBJ databases">
        <title>Belnapia mucosa sp. nov. and Belnapia arida sp. nov., isolated from the Tabernas Desert (Almeria, Spain).</title>
        <authorList>
            <person name="Molina-Menor E."/>
            <person name="Vidal-Verdu A."/>
            <person name="Calonge A."/>
            <person name="Satari L."/>
            <person name="Pereto J."/>
            <person name="Porcar M."/>
        </authorList>
    </citation>
    <scope>NUCLEOTIDE SEQUENCE [LARGE SCALE GENOMIC DNA]</scope>
    <source>
        <strain evidence="1 2">T18</strain>
    </source>
</reference>
<dbReference type="Proteomes" id="UP000660885">
    <property type="component" value="Unassembled WGS sequence"/>
</dbReference>
<keyword evidence="2" id="KW-1185">Reference proteome</keyword>
<dbReference type="RefSeq" id="WP_202835264.1">
    <property type="nucleotide sequence ID" value="NZ_JAETWB010000045.1"/>
</dbReference>
<sequence length="113" mass="11975">MTPTNASPLLRIADRLGQVATGSAEADQTIHEATGQGGLVLPYTTDKNAAAQLIPPGFEWRESTYANGQGYASCRRSGTGGKWRHPHHGQWSATEPLAMCGAALRAWAMLAKG</sequence>
<name>A0ABS1UBI9_9PROT</name>